<sequence>MAGLHLPDLLRTKSSKFSPPKLRFEWAGVWCTSSVLDFDEGGYEESLDCQDNLGDQHRKFINNILKRYLKFCGHD</sequence>
<proteinExistence type="predicted"/>
<organism evidence="1 2">
    <name type="scientific">Malus domestica</name>
    <name type="common">Apple</name>
    <name type="synonym">Pyrus malus</name>
    <dbReference type="NCBI Taxonomy" id="3750"/>
    <lineage>
        <taxon>Eukaryota</taxon>
        <taxon>Viridiplantae</taxon>
        <taxon>Streptophyta</taxon>
        <taxon>Embryophyta</taxon>
        <taxon>Tracheophyta</taxon>
        <taxon>Spermatophyta</taxon>
        <taxon>Magnoliopsida</taxon>
        <taxon>eudicotyledons</taxon>
        <taxon>Gunneridae</taxon>
        <taxon>Pentapetalae</taxon>
        <taxon>rosids</taxon>
        <taxon>fabids</taxon>
        <taxon>Rosales</taxon>
        <taxon>Rosaceae</taxon>
        <taxon>Amygdaloideae</taxon>
        <taxon>Maleae</taxon>
        <taxon>Malus</taxon>
    </lineage>
</organism>
<gene>
    <name evidence="1" type="ORF">DVH24_035113</name>
</gene>
<name>A0A498II29_MALDO</name>
<dbReference type="AlphaFoldDB" id="A0A498II29"/>
<dbReference type="EMBL" id="RDQH01000338">
    <property type="protein sequence ID" value="RXH81692.1"/>
    <property type="molecule type" value="Genomic_DNA"/>
</dbReference>
<dbReference type="Proteomes" id="UP000290289">
    <property type="component" value="Chromosome 12"/>
</dbReference>
<protein>
    <submittedName>
        <fullName evidence="1">Uncharacterized protein</fullName>
    </submittedName>
</protein>
<evidence type="ECO:0000313" key="2">
    <source>
        <dbReference type="Proteomes" id="UP000290289"/>
    </source>
</evidence>
<evidence type="ECO:0000313" key="1">
    <source>
        <dbReference type="EMBL" id="RXH81692.1"/>
    </source>
</evidence>
<accession>A0A498II29</accession>
<reference evidence="1 2" key="1">
    <citation type="submission" date="2018-10" db="EMBL/GenBank/DDBJ databases">
        <title>A high-quality apple genome assembly.</title>
        <authorList>
            <person name="Hu J."/>
        </authorList>
    </citation>
    <scope>NUCLEOTIDE SEQUENCE [LARGE SCALE GENOMIC DNA]</scope>
    <source>
        <strain evidence="2">cv. HFTH1</strain>
        <tissue evidence="1">Young leaf</tissue>
    </source>
</reference>
<comment type="caution">
    <text evidence="1">The sequence shown here is derived from an EMBL/GenBank/DDBJ whole genome shotgun (WGS) entry which is preliminary data.</text>
</comment>
<keyword evidence="2" id="KW-1185">Reference proteome</keyword>